<dbReference type="AlphaFoldDB" id="A0A097SSE0"/>
<evidence type="ECO:0000256" key="2">
    <source>
        <dbReference type="ARBA" id="ARBA00002147"/>
    </source>
</evidence>
<dbReference type="InterPro" id="IPR013785">
    <property type="entry name" value="Aldolase_TIM"/>
</dbReference>
<dbReference type="EMBL" id="CP007711">
    <property type="protein sequence ID" value="AIV03500.1"/>
    <property type="molecule type" value="Genomic_DNA"/>
</dbReference>
<dbReference type="HOGENOM" id="CLU_086300_1_0_14"/>
<dbReference type="GO" id="GO:0019262">
    <property type="term" value="P:N-acetylneuraminate catabolic process"/>
    <property type="evidence" value="ECO:0007669"/>
    <property type="project" value="UniProtKB-UniRule"/>
</dbReference>
<dbReference type="Pfam" id="PF04131">
    <property type="entry name" value="NanE"/>
    <property type="match status" value="1"/>
</dbReference>
<keyword evidence="6 7" id="KW-0119">Carbohydrate metabolism</keyword>
<dbReference type="Gene3D" id="3.20.20.70">
    <property type="entry name" value="Aldolase class I"/>
    <property type="match status" value="1"/>
</dbReference>
<comment type="catalytic activity">
    <reaction evidence="1 7">
        <text>an N-acyl-D-glucosamine 6-phosphate = an N-acyl-D-mannosamine 6-phosphate</text>
        <dbReference type="Rhea" id="RHEA:23932"/>
        <dbReference type="ChEBI" id="CHEBI:57599"/>
        <dbReference type="ChEBI" id="CHEBI:57666"/>
        <dbReference type="EC" id="5.1.3.9"/>
    </reaction>
</comment>
<evidence type="ECO:0000256" key="6">
    <source>
        <dbReference type="ARBA" id="ARBA00023277"/>
    </source>
</evidence>
<dbReference type="STRING" id="1318617.MGM1_1130"/>
<evidence type="ECO:0000256" key="7">
    <source>
        <dbReference type="HAMAP-Rule" id="MF_01235"/>
    </source>
</evidence>
<comment type="similarity">
    <text evidence="4 7">Belongs to the NanE family.</text>
</comment>
<keyword evidence="5 7" id="KW-0413">Isomerase</keyword>
<dbReference type="GO" id="GO:0047465">
    <property type="term" value="F:N-acylglucosamine-6-phosphate 2-epimerase activity"/>
    <property type="evidence" value="ECO:0007669"/>
    <property type="project" value="UniProtKB-EC"/>
</dbReference>
<reference evidence="8 9" key="1">
    <citation type="journal article" date="2014" name="PLoS ONE">
        <title>An emerging Mycoplasma associated with trichomoniasis, vaginal infection and disease.</title>
        <authorList>
            <consortium name="Vaginal Microbiome Consortium"/>
            <person name="Fettweis J.M."/>
            <person name="Serrano M.G."/>
            <person name="Huang B."/>
            <person name="Brooks J.P."/>
            <person name="Glascock A.L."/>
            <person name="Sheth N.U."/>
            <person name="Strauss J.F.III."/>
            <person name="Jefferson K.K."/>
            <person name="Buck G.A."/>
        </authorList>
    </citation>
    <scope>NUCLEOTIDE SEQUENCE [LARGE SCALE GENOMIC DNA]</scope>
    <source>
        <strain evidence="8 9">VCU_M1</strain>
    </source>
</reference>
<dbReference type="eggNOG" id="COG3010">
    <property type="taxonomic scope" value="Bacteria"/>
</dbReference>
<accession>A0A097SSE0</accession>
<dbReference type="PANTHER" id="PTHR36204">
    <property type="entry name" value="N-ACETYLMANNOSAMINE-6-PHOSPHATE 2-EPIMERASE-RELATED"/>
    <property type="match status" value="1"/>
</dbReference>
<organism evidence="8 9">
    <name type="scientific">Candidatus Malacoplasma girerdii</name>
    <dbReference type="NCBI Taxonomy" id="1318617"/>
    <lineage>
        <taxon>Bacteria</taxon>
        <taxon>Bacillati</taxon>
        <taxon>Mycoplasmatota</taxon>
        <taxon>Mycoplasmoidales</taxon>
        <taxon>Mycoplasmoidaceae</taxon>
        <taxon>Malacoplasma</taxon>
    </lineage>
</organism>
<dbReference type="SUPFAM" id="SSF51366">
    <property type="entry name" value="Ribulose-phoshate binding barrel"/>
    <property type="match status" value="1"/>
</dbReference>
<dbReference type="InterPro" id="IPR011060">
    <property type="entry name" value="RibuloseP-bd_barrel"/>
</dbReference>
<comment type="function">
    <text evidence="2 7">Converts N-acetylmannosamine-6-phosphate (ManNAc-6-P) to N-acetylglucosamine-6-phosphate (GlcNAc-6-P).</text>
</comment>
<protein>
    <recommendedName>
        <fullName evidence="7">Putative N-acetylmannosamine-6-phosphate 2-epimerase</fullName>
        <ecNumber evidence="7">5.1.3.9</ecNumber>
    </recommendedName>
    <alternativeName>
        <fullName evidence="7">ManNAc-6-P epimerase</fullName>
    </alternativeName>
</protein>
<evidence type="ECO:0000256" key="5">
    <source>
        <dbReference type="ARBA" id="ARBA00023235"/>
    </source>
</evidence>
<sequence>MNKQKRFIVSCQAVEDEPMYGGPFVIERLVKSVLAGGASGIRISQRENIKPILKIVPHDIPLICITKKVFPNSEVYITPVLEDLKFLMDVGAKIIAIDATTRKRPKETLNEMVSWFHQHKTDQKLMADCSNIEDVKNAFELGFDLIGTTLRGYTTDTKGRSNTENNFAFIKEIIELNKKYHKQIIVEGGVNTPEMLKEAMALDIDGVVVGSAITRPKFITEMFLKALK</sequence>
<dbReference type="CDD" id="cd04729">
    <property type="entry name" value="NanE"/>
    <property type="match status" value="1"/>
</dbReference>
<dbReference type="GO" id="GO:0005975">
    <property type="term" value="P:carbohydrate metabolic process"/>
    <property type="evidence" value="ECO:0007669"/>
    <property type="project" value="UniProtKB-UniRule"/>
</dbReference>
<dbReference type="HAMAP" id="MF_01235">
    <property type="entry name" value="ManNAc6P_epimer"/>
    <property type="match status" value="1"/>
</dbReference>
<evidence type="ECO:0000313" key="8">
    <source>
        <dbReference type="EMBL" id="AIV03500.1"/>
    </source>
</evidence>
<dbReference type="GO" id="GO:0005829">
    <property type="term" value="C:cytosol"/>
    <property type="evidence" value="ECO:0007669"/>
    <property type="project" value="TreeGrafter"/>
</dbReference>
<dbReference type="Proteomes" id="UP000030066">
    <property type="component" value="Chromosome"/>
</dbReference>
<keyword evidence="9" id="KW-1185">Reference proteome</keyword>
<proteinExistence type="inferred from homology"/>
<dbReference type="InterPro" id="IPR007260">
    <property type="entry name" value="NanE"/>
</dbReference>
<dbReference type="KEGG" id="mgj:MGM1_1130"/>
<evidence type="ECO:0000313" key="9">
    <source>
        <dbReference type="Proteomes" id="UP000030066"/>
    </source>
</evidence>
<gene>
    <name evidence="7 8" type="primary">nanE</name>
    <name evidence="8" type="ORF">MGM1_1130</name>
</gene>
<dbReference type="PANTHER" id="PTHR36204:SF1">
    <property type="entry name" value="N-ACETYLMANNOSAMINE-6-PHOSPHATE 2-EPIMERASE-RELATED"/>
    <property type="match status" value="1"/>
</dbReference>
<name>A0A097SSE0_9BACT</name>
<evidence type="ECO:0000256" key="4">
    <source>
        <dbReference type="ARBA" id="ARBA00007439"/>
    </source>
</evidence>
<dbReference type="NCBIfam" id="NF002231">
    <property type="entry name" value="PRK01130.1"/>
    <property type="match status" value="1"/>
</dbReference>
<dbReference type="EC" id="5.1.3.9" evidence="7"/>
<comment type="pathway">
    <text evidence="3 7">Amino-sugar metabolism; N-acetylneuraminate degradation; D-fructose 6-phosphate from N-acetylneuraminate: step 3/5.</text>
</comment>
<dbReference type="GO" id="GO:0006053">
    <property type="term" value="P:N-acetylmannosamine catabolic process"/>
    <property type="evidence" value="ECO:0007669"/>
    <property type="project" value="TreeGrafter"/>
</dbReference>
<dbReference type="UniPathway" id="UPA00629">
    <property type="reaction ID" value="UER00682"/>
</dbReference>
<evidence type="ECO:0000256" key="3">
    <source>
        <dbReference type="ARBA" id="ARBA00005081"/>
    </source>
</evidence>
<evidence type="ECO:0000256" key="1">
    <source>
        <dbReference type="ARBA" id="ARBA00000056"/>
    </source>
</evidence>